<keyword evidence="10" id="KW-0443">Lipid metabolism</keyword>
<evidence type="ECO:0000256" key="9">
    <source>
        <dbReference type="ARBA" id="ARBA00022842"/>
    </source>
</evidence>
<evidence type="ECO:0000256" key="7">
    <source>
        <dbReference type="ARBA" id="ARBA00022777"/>
    </source>
</evidence>
<evidence type="ECO:0000313" key="15">
    <source>
        <dbReference type="Proteomes" id="UP001230807"/>
    </source>
</evidence>
<dbReference type="NCBIfam" id="NF009603">
    <property type="entry name" value="PRK13055.1"/>
    <property type="match status" value="1"/>
</dbReference>
<dbReference type="Gene3D" id="3.40.50.10330">
    <property type="entry name" value="Probable inorganic polyphosphate/atp-NAD kinase, domain 1"/>
    <property type="match status" value="1"/>
</dbReference>
<keyword evidence="5" id="KW-0479">Metal-binding</keyword>
<dbReference type="PANTHER" id="PTHR12358:SF106">
    <property type="entry name" value="LIPID KINASE YEGS"/>
    <property type="match status" value="1"/>
</dbReference>
<dbReference type="InterPro" id="IPR005218">
    <property type="entry name" value="Diacylglycerol/lipid_kinase"/>
</dbReference>
<name>A0ABT7MMW5_9BACL</name>
<organism evidence="14 15">
    <name type="scientific">Exiguobacterium mexicanum</name>
    <dbReference type="NCBI Taxonomy" id="340146"/>
    <lineage>
        <taxon>Bacteria</taxon>
        <taxon>Bacillati</taxon>
        <taxon>Bacillota</taxon>
        <taxon>Bacilli</taxon>
        <taxon>Bacillales</taxon>
        <taxon>Bacillales Family XII. Incertae Sedis</taxon>
        <taxon>Exiguobacterium</taxon>
    </lineage>
</organism>
<evidence type="ECO:0000313" key="14">
    <source>
        <dbReference type="EMBL" id="MDL5376526.1"/>
    </source>
</evidence>
<keyword evidence="11" id="KW-0594">Phospholipid biosynthesis</keyword>
<dbReference type="InterPro" id="IPR045540">
    <property type="entry name" value="YegS/DAGK_C"/>
</dbReference>
<keyword evidence="9" id="KW-0460">Magnesium</keyword>
<feature type="domain" description="DAGKc" evidence="13">
    <location>
        <begin position="1"/>
        <end position="133"/>
    </location>
</feature>
<comment type="caution">
    <text evidence="14">The sequence shown here is derived from an EMBL/GenBank/DDBJ whole genome shotgun (WGS) entry which is preliminary data.</text>
</comment>
<dbReference type="PROSITE" id="PS50146">
    <property type="entry name" value="DAGK"/>
    <property type="match status" value="1"/>
</dbReference>
<comment type="similarity">
    <text evidence="2">Belongs to the diacylglycerol/lipid kinase family.</text>
</comment>
<sequence>MQRKRARVIYNPTSGKEVIKRELPYILNRLEDAGYETSTYATKAIGDATLEAVRAAEAEFDLIIAAGGDGTLNEVISGLAPLDTRPTIGLIPVGTTNDFARAMRIPLNVVGALDVICDGFEMPVDLGEIEGETGDIHYFINIAGGGIMTELSYEVPSKLKTALGQLAYYVKGMEKLPLIKPTYIELEHDEGTFSGEVMIFLTSNSNSVGGFEKISPHASLNDGLFDLFILRKCNLFEFIHVVRLLLRGEHLSSPLVEHVKTGRVKMKTTTERMSLNIDGEYGGECTGEMRNLFRHLTVLAPNARIREMEDLNAQYEREQMIKQLFNVSNEKAE</sequence>
<dbReference type="NCBIfam" id="NF009874">
    <property type="entry name" value="PRK13337.1"/>
    <property type="match status" value="1"/>
</dbReference>
<dbReference type="PANTHER" id="PTHR12358">
    <property type="entry name" value="SPHINGOSINE KINASE"/>
    <property type="match status" value="1"/>
</dbReference>
<evidence type="ECO:0000256" key="1">
    <source>
        <dbReference type="ARBA" id="ARBA00001946"/>
    </source>
</evidence>
<proteinExistence type="inferred from homology"/>
<keyword evidence="3" id="KW-0444">Lipid biosynthesis</keyword>
<reference evidence="14 15" key="1">
    <citation type="submission" date="2023-06" db="EMBL/GenBank/DDBJ databases">
        <title>Influencing factors and mechanism of Cr(VI) reduction by facultative anaerobic Exiguobacterium sp. PY14.</title>
        <authorList>
            <person name="Zou L."/>
        </authorList>
    </citation>
    <scope>NUCLEOTIDE SEQUENCE [LARGE SCALE GENOMIC DNA]</scope>
    <source>
        <strain evidence="14 15">PY14</strain>
    </source>
</reference>
<dbReference type="InterPro" id="IPR001206">
    <property type="entry name" value="Diacylglycerol_kinase_cat_dom"/>
</dbReference>
<dbReference type="EMBL" id="JASWER010000003">
    <property type="protein sequence ID" value="MDL5376526.1"/>
    <property type="molecule type" value="Genomic_DNA"/>
</dbReference>
<dbReference type="Proteomes" id="UP001230807">
    <property type="component" value="Unassembled WGS sequence"/>
</dbReference>
<keyword evidence="4 14" id="KW-0808">Transferase</keyword>
<keyword evidence="15" id="KW-1185">Reference proteome</keyword>
<dbReference type="EC" id="2.7.1.107" evidence="14"/>
<protein>
    <submittedName>
        <fullName evidence="14">Diacylglycerol kinase</fullName>
        <ecNumber evidence="14">2.7.1.107</ecNumber>
    </submittedName>
</protein>
<evidence type="ECO:0000256" key="8">
    <source>
        <dbReference type="ARBA" id="ARBA00022840"/>
    </source>
</evidence>
<dbReference type="SMART" id="SM00046">
    <property type="entry name" value="DAGKc"/>
    <property type="match status" value="1"/>
</dbReference>
<dbReference type="RefSeq" id="WP_021066490.1">
    <property type="nucleotide sequence ID" value="NZ_CP040676.1"/>
</dbReference>
<keyword evidence="12" id="KW-1208">Phospholipid metabolism</keyword>
<keyword evidence="6" id="KW-0547">Nucleotide-binding</keyword>
<evidence type="ECO:0000259" key="13">
    <source>
        <dbReference type="PROSITE" id="PS50146"/>
    </source>
</evidence>
<dbReference type="Pfam" id="PF19279">
    <property type="entry name" value="YegS_C"/>
    <property type="match status" value="1"/>
</dbReference>
<dbReference type="InterPro" id="IPR017438">
    <property type="entry name" value="ATP-NAD_kinase_N"/>
</dbReference>
<keyword evidence="7 14" id="KW-0418">Kinase</keyword>
<dbReference type="NCBIfam" id="TIGR00147">
    <property type="entry name" value="YegS/Rv2252/BmrU family lipid kinase"/>
    <property type="match status" value="1"/>
</dbReference>
<dbReference type="SUPFAM" id="SSF111331">
    <property type="entry name" value="NAD kinase/diacylglycerol kinase-like"/>
    <property type="match status" value="1"/>
</dbReference>
<evidence type="ECO:0000256" key="10">
    <source>
        <dbReference type="ARBA" id="ARBA00023098"/>
    </source>
</evidence>
<evidence type="ECO:0000256" key="12">
    <source>
        <dbReference type="ARBA" id="ARBA00023264"/>
    </source>
</evidence>
<gene>
    <name evidence="14" type="ORF">QR695_05845</name>
</gene>
<dbReference type="Gene3D" id="2.60.200.40">
    <property type="match status" value="1"/>
</dbReference>
<evidence type="ECO:0000256" key="3">
    <source>
        <dbReference type="ARBA" id="ARBA00022516"/>
    </source>
</evidence>
<evidence type="ECO:0000256" key="5">
    <source>
        <dbReference type="ARBA" id="ARBA00022723"/>
    </source>
</evidence>
<dbReference type="InterPro" id="IPR016064">
    <property type="entry name" value="NAD/diacylglycerol_kinase_sf"/>
</dbReference>
<evidence type="ECO:0000256" key="2">
    <source>
        <dbReference type="ARBA" id="ARBA00005983"/>
    </source>
</evidence>
<evidence type="ECO:0000256" key="4">
    <source>
        <dbReference type="ARBA" id="ARBA00022679"/>
    </source>
</evidence>
<accession>A0ABT7MMW5</accession>
<evidence type="ECO:0000256" key="6">
    <source>
        <dbReference type="ARBA" id="ARBA00022741"/>
    </source>
</evidence>
<comment type="cofactor">
    <cofactor evidence="1">
        <name>Mg(2+)</name>
        <dbReference type="ChEBI" id="CHEBI:18420"/>
    </cofactor>
</comment>
<evidence type="ECO:0000256" key="11">
    <source>
        <dbReference type="ARBA" id="ARBA00023209"/>
    </source>
</evidence>
<keyword evidence="8" id="KW-0067">ATP-binding</keyword>
<dbReference type="Pfam" id="PF00781">
    <property type="entry name" value="DAGK_cat"/>
    <property type="match status" value="1"/>
</dbReference>
<dbReference type="GO" id="GO:0004143">
    <property type="term" value="F:ATP-dependent diacylglycerol kinase activity"/>
    <property type="evidence" value="ECO:0007669"/>
    <property type="project" value="UniProtKB-EC"/>
</dbReference>
<dbReference type="InterPro" id="IPR050187">
    <property type="entry name" value="Lipid_Phosphate_FormReg"/>
</dbReference>